<dbReference type="Pfam" id="PF16344">
    <property type="entry name" value="FecR_C"/>
    <property type="match status" value="1"/>
</dbReference>
<dbReference type="InterPro" id="IPR006860">
    <property type="entry name" value="FecR"/>
</dbReference>
<dbReference type="InterPro" id="IPR012373">
    <property type="entry name" value="Ferrdict_sens_TM"/>
</dbReference>
<keyword evidence="5" id="KW-1185">Reference proteome</keyword>
<accession>A0ABS9BEK0</accession>
<dbReference type="InterPro" id="IPR032508">
    <property type="entry name" value="FecR_C"/>
</dbReference>
<name>A0ABS9BEK0_9BACT</name>
<feature type="transmembrane region" description="Helical" evidence="1">
    <location>
        <begin position="90"/>
        <end position="112"/>
    </location>
</feature>
<keyword evidence="1" id="KW-0812">Transmembrane</keyword>
<organism evidence="4 5">
    <name type="scientific">Flavihumibacter fluminis</name>
    <dbReference type="NCBI Taxonomy" id="2909236"/>
    <lineage>
        <taxon>Bacteria</taxon>
        <taxon>Pseudomonadati</taxon>
        <taxon>Bacteroidota</taxon>
        <taxon>Chitinophagia</taxon>
        <taxon>Chitinophagales</taxon>
        <taxon>Chitinophagaceae</taxon>
        <taxon>Flavihumibacter</taxon>
    </lineage>
</organism>
<comment type="caution">
    <text evidence="4">The sequence shown here is derived from an EMBL/GenBank/DDBJ whole genome shotgun (WGS) entry which is preliminary data.</text>
</comment>
<evidence type="ECO:0000259" key="3">
    <source>
        <dbReference type="Pfam" id="PF16344"/>
    </source>
</evidence>
<dbReference type="RefSeq" id="WP_234864243.1">
    <property type="nucleotide sequence ID" value="NZ_JAKEVY010000001.1"/>
</dbReference>
<dbReference type="PANTHER" id="PTHR30273">
    <property type="entry name" value="PERIPLASMIC SIGNAL SENSOR AND SIGMA FACTOR ACTIVATOR FECR-RELATED"/>
    <property type="match status" value="1"/>
</dbReference>
<dbReference type="Gene3D" id="2.60.120.1440">
    <property type="match status" value="1"/>
</dbReference>
<dbReference type="Proteomes" id="UP001200145">
    <property type="component" value="Unassembled WGS sequence"/>
</dbReference>
<evidence type="ECO:0000259" key="2">
    <source>
        <dbReference type="Pfam" id="PF04773"/>
    </source>
</evidence>
<keyword evidence="1" id="KW-1133">Transmembrane helix</keyword>
<dbReference type="EMBL" id="JAKEVY010000001">
    <property type="protein sequence ID" value="MCF1713715.1"/>
    <property type="molecule type" value="Genomic_DNA"/>
</dbReference>
<dbReference type="Gene3D" id="3.55.50.30">
    <property type="match status" value="1"/>
</dbReference>
<proteinExistence type="predicted"/>
<gene>
    <name evidence="4" type="ORF">L0U88_03605</name>
</gene>
<dbReference type="PANTHER" id="PTHR30273:SF2">
    <property type="entry name" value="PROTEIN FECR"/>
    <property type="match status" value="1"/>
</dbReference>
<protein>
    <submittedName>
        <fullName evidence="4">FecR family protein</fullName>
    </submittedName>
</protein>
<evidence type="ECO:0000256" key="1">
    <source>
        <dbReference type="SAM" id="Phobius"/>
    </source>
</evidence>
<dbReference type="PIRSF" id="PIRSF018266">
    <property type="entry name" value="FecR"/>
    <property type="match status" value="1"/>
</dbReference>
<feature type="domain" description="Protein FecR C-terminal" evidence="3">
    <location>
        <begin position="288"/>
        <end position="355"/>
    </location>
</feature>
<reference evidence="4 5" key="1">
    <citation type="submission" date="2022-01" db="EMBL/GenBank/DDBJ databases">
        <title>Flavihumibacter sp. nov., isolated from sediment of a river.</title>
        <authorList>
            <person name="Liu H."/>
        </authorList>
    </citation>
    <scope>NUCLEOTIDE SEQUENCE [LARGE SCALE GENOMIC DNA]</scope>
    <source>
        <strain evidence="4 5">RY-1</strain>
    </source>
</reference>
<evidence type="ECO:0000313" key="5">
    <source>
        <dbReference type="Proteomes" id="UP001200145"/>
    </source>
</evidence>
<evidence type="ECO:0000313" key="4">
    <source>
        <dbReference type="EMBL" id="MCF1713715.1"/>
    </source>
</evidence>
<keyword evidence="1" id="KW-0472">Membrane</keyword>
<sequence>MNNERLAFLLERYKSNRITDLELDEFLNYLAGQDEQSLLAAKVMADLQAEPLKGTDLPPHIAQDIMRNILQSEKKVVELLPGKKSYQKRWVWVAAAAIILLIGMVPVLTRLINKNSDGESISSVLNQNYLAKKNTGQQPLTLSLPDGSIVTLQPGAIIRYDQSFGKSGRKTHLTGNASFDVTKNPLLPFYVYNRQVVTKVLGTSFDIISDPNQNNVSVIVKTGKVQVMENASITMDSSKLAVVIVTPNQKAVYSENSRRFETSLVELPLALKEHVAPGNFKEIAAGSLQFEQSSIDQVLVKLAETFGIEVLVENENLNNCLFTGDLNNQDFFTSLKIICLTINASYEVIGTRVLVKGNGCINQTNN</sequence>
<feature type="domain" description="FecR protein" evidence="2">
    <location>
        <begin position="136"/>
        <end position="225"/>
    </location>
</feature>
<dbReference type="Pfam" id="PF04773">
    <property type="entry name" value="FecR"/>
    <property type="match status" value="1"/>
</dbReference>